<keyword evidence="2" id="KW-1185">Reference proteome</keyword>
<gene>
    <name evidence="1" type="ORF">NLG97_g7177</name>
</gene>
<name>A0ACC1QMK2_9HYPO</name>
<protein>
    <submittedName>
        <fullName evidence="1">Uncharacterized protein</fullName>
    </submittedName>
</protein>
<sequence length="606" mass="67361">MATFIIDNLGTLWSDPQAIALRPKPRSRKWAPKKRTGCLTCRQRRVRCDEGKPSCQRCVIGSRECVGNGYSAPSSSGISSDDPDPKLLIPVRRTASGLAFQPEVCVSPAGVQASTRERMQFYFLRQEAASSMAGVFDRKFCLRDMLQATSVHPIVWHASCALAAMFQRESLMAEAKIHRRRLREGGESVDEVAATKDVTLAERQNLRNFALEQYNISIAGVLDLMKSAPIESLSDMELEVLLTTTLLFTAISSLQGNIPAAVVHVINGQRLWHQWHKNIDQTQQKTGKKKYLGSSMLNPRSVGAVMGRLVTQSSAIRPAPWSADYYKSLETPVVSSDAFDTPEDAYYEFEPLCRGYFELMESNKSIIDPAQKRPGPRVRQAYASALAAWTAKFDAMRRLPGMMDTPLHLEAILVLQARQLELSIYIERDPSGAETTWDAFTPRFDRIITVGEQLRGSLRQAGGRVFSFSSSMFDAAFLTATYCRDTNVRHRALALLQAHNAREGLCNSRLAHAIAKAWVEIEEAPGEMKLTRQSAAAGGRGACATPEENEEYGEECTCEAGVFVCNDHRIAIVAGQYFEDDLGTLTYWNKRAVDRGLSGEVRELAW</sequence>
<proteinExistence type="predicted"/>
<evidence type="ECO:0000313" key="2">
    <source>
        <dbReference type="Proteomes" id="UP001148737"/>
    </source>
</evidence>
<accession>A0ACC1QMK2</accession>
<organism evidence="1 2">
    <name type="scientific">Lecanicillium saksenae</name>
    <dbReference type="NCBI Taxonomy" id="468837"/>
    <lineage>
        <taxon>Eukaryota</taxon>
        <taxon>Fungi</taxon>
        <taxon>Dikarya</taxon>
        <taxon>Ascomycota</taxon>
        <taxon>Pezizomycotina</taxon>
        <taxon>Sordariomycetes</taxon>
        <taxon>Hypocreomycetidae</taxon>
        <taxon>Hypocreales</taxon>
        <taxon>Cordycipitaceae</taxon>
        <taxon>Lecanicillium</taxon>
    </lineage>
</organism>
<comment type="caution">
    <text evidence="1">The sequence shown here is derived from an EMBL/GenBank/DDBJ whole genome shotgun (WGS) entry which is preliminary data.</text>
</comment>
<dbReference type="Proteomes" id="UP001148737">
    <property type="component" value="Unassembled WGS sequence"/>
</dbReference>
<dbReference type="EMBL" id="JANAKD010001061">
    <property type="protein sequence ID" value="KAJ3483953.1"/>
    <property type="molecule type" value="Genomic_DNA"/>
</dbReference>
<evidence type="ECO:0000313" key="1">
    <source>
        <dbReference type="EMBL" id="KAJ3483953.1"/>
    </source>
</evidence>
<reference evidence="1" key="1">
    <citation type="submission" date="2022-07" db="EMBL/GenBank/DDBJ databases">
        <title>Genome Sequence of Lecanicillium saksenae.</title>
        <authorList>
            <person name="Buettner E."/>
        </authorList>
    </citation>
    <scope>NUCLEOTIDE SEQUENCE</scope>
    <source>
        <strain evidence="1">VT-O1</strain>
    </source>
</reference>